<dbReference type="EMBL" id="LGUA01000200">
    <property type="protein sequence ID" value="OAX83236.1"/>
    <property type="molecule type" value="Genomic_DNA"/>
</dbReference>
<dbReference type="Proteomes" id="UP000091918">
    <property type="component" value="Unassembled WGS sequence"/>
</dbReference>
<evidence type="ECO:0000259" key="2">
    <source>
        <dbReference type="Pfam" id="PF00346"/>
    </source>
</evidence>
<dbReference type="InterPro" id="IPR001135">
    <property type="entry name" value="NADH_Q_OxRdtase_suD"/>
</dbReference>
<dbReference type="GO" id="GO:0051287">
    <property type="term" value="F:NAD binding"/>
    <property type="evidence" value="ECO:0007669"/>
    <property type="project" value="InterPro"/>
</dbReference>
<dbReference type="Pfam" id="PF00346">
    <property type="entry name" value="Complex1_49kDa"/>
    <property type="match status" value="1"/>
</dbReference>
<dbReference type="GO" id="GO:0016651">
    <property type="term" value="F:oxidoreductase activity, acting on NAD(P)H"/>
    <property type="evidence" value="ECO:0007669"/>
    <property type="project" value="InterPro"/>
</dbReference>
<reference evidence="3 4" key="1">
    <citation type="submission" date="2015-07" db="EMBL/GenBank/DDBJ databases">
        <title>Emmonsia species relationships and genome sequence.</title>
        <authorList>
            <person name="Cuomo C.A."/>
            <person name="Schwartz I.S."/>
            <person name="Kenyon C."/>
            <person name="de Hoog G.S."/>
            <person name="Govender N.P."/>
            <person name="Botha A."/>
            <person name="Moreno L."/>
            <person name="de Vries M."/>
            <person name="Munoz J.F."/>
            <person name="Stielow J.B."/>
        </authorList>
    </citation>
    <scope>NUCLEOTIDE SEQUENCE [LARGE SCALE GENOMIC DNA]</scope>
    <source>
        <strain evidence="3 4">CBS 136260</strain>
    </source>
</reference>
<keyword evidence="4" id="KW-1185">Reference proteome</keyword>
<dbReference type="Gene3D" id="1.10.645.10">
    <property type="entry name" value="Cytochrome-c3 Hydrogenase, chain B"/>
    <property type="match status" value="1"/>
</dbReference>
<dbReference type="GO" id="GO:0006120">
    <property type="term" value="P:mitochondrial electron transport, NADH to ubiquinone"/>
    <property type="evidence" value="ECO:0007669"/>
    <property type="project" value="TreeGrafter"/>
</dbReference>
<dbReference type="STRING" id="1658172.A0A1B7P2J5"/>
<dbReference type="SUPFAM" id="SSF56762">
    <property type="entry name" value="HydB/Nqo4-like"/>
    <property type="match status" value="1"/>
</dbReference>
<dbReference type="PANTHER" id="PTHR11993:SF10">
    <property type="entry name" value="NADH DEHYDROGENASE [UBIQUINONE] IRON-SULFUR PROTEIN 2, MITOCHONDRIAL"/>
    <property type="match status" value="1"/>
</dbReference>
<dbReference type="AlphaFoldDB" id="A0A1B7P2J5"/>
<organism evidence="3 4">
    <name type="scientific">Emergomyces africanus</name>
    <dbReference type="NCBI Taxonomy" id="1955775"/>
    <lineage>
        <taxon>Eukaryota</taxon>
        <taxon>Fungi</taxon>
        <taxon>Dikarya</taxon>
        <taxon>Ascomycota</taxon>
        <taxon>Pezizomycotina</taxon>
        <taxon>Eurotiomycetes</taxon>
        <taxon>Eurotiomycetidae</taxon>
        <taxon>Onygenales</taxon>
        <taxon>Ajellomycetaceae</taxon>
        <taxon>Emergomyces</taxon>
    </lineage>
</organism>
<dbReference type="GO" id="GO:0005739">
    <property type="term" value="C:mitochondrion"/>
    <property type="evidence" value="ECO:0007669"/>
    <property type="project" value="GOC"/>
</dbReference>
<dbReference type="OrthoDB" id="1009at2759"/>
<dbReference type="InterPro" id="IPR029014">
    <property type="entry name" value="NiFe-Hase_large"/>
</dbReference>
<evidence type="ECO:0000313" key="3">
    <source>
        <dbReference type="EMBL" id="OAX83236.1"/>
    </source>
</evidence>
<accession>A0A1B7P2J5</accession>
<comment type="caution">
    <text evidence="3">The sequence shown here is derived from an EMBL/GenBank/DDBJ whole genome shotgun (WGS) entry which is preliminary data.</text>
</comment>
<dbReference type="PANTHER" id="PTHR11993">
    <property type="entry name" value="NADH-UBIQUINONE OXIDOREDUCTASE 49 KDA SUBUNIT"/>
    <property type="match status" value="1"/>
</dbReference>
<dbReference type="GO" id="GO:0048038">
    <property type="term" value="F:quinone binding"/>
    <property type="evidence" value="ECO:0007669"/>
    <property type="project" value="InterPro"/>
</dbReference>
<dbReference type="InterPro" id="IPR022885">
    <property type="entry name" value="NDH1_su_D/H"/>
</dbReference>
<protein>
    <submittedName>
        <fullName evidence="3">NADH-ubiquinone oxidoreductase 49 kDa subunit, mitochondrial</fullName>
    </submittedName>
</protein>
<gene>
    <name evidence="3" type="ORF">ACJ72_02414</name>
</gene>
<feature type="domain" description="NADH-quinone oxidoreductase subunit D" evidence="2">
    <location>
        <begin position="1"/>
        <end position="89"/>
    </location>
</feature>
<comment type="similarity">
    <text evidence="1">Belongs to the complex I 49 kDa subunit family.</text>
</comment>
<evidence type="ECO:0000256" key="1">
    <source>
        <dbReference type="ARBA" id="ARBA00005769"/>
    </source>
</evidence>
<name>A0A1B7P2J5_9EURO</name>
<sequence>MEALIHHFLLFTKGYAVPPGETYSAIEAPKGEMGVFLVSDGSERPYRCKIRAPGFAHLSCFDQISRGHLLADAVAIIGTMDLVFGEVDR</sequence>
<proteinExistence type="inferred from homology"/>
<keyword evidence="3" id="KW-0830">Ubiquinone</keyword>
<evidence type="ECO:0000313" key="4">
    <source>
        <dbReference type="Proteomes" id="UP000091918"/>
    </source>
</evidence>